<keyword evidence="2" id="KW-1185">Reference proteome</keyword>
<sequence>VKNDRKALTNNSEPQEIERILQVNLGFLNKASIKLNNGASELEPNYEKIALGLNNSYIKPKNTDDDKTWYSCKEEISKDWLGLNNGEKSITTIV</sequence>
<dbReference type="EMBL" id="CAJVPY010012340">
    <property type="protein sequence ID" value="CAG8733451.1"/>
    <property type="molecule type" value="Genomic_DNA"/>
</dbReference>
<evidence type="ECO:0000313" key="2">
    <source>
        <dbReference type="Proteomes" id="UP000789405"/>
    </source>
</evidence>
<comment type="caution">
    <text evidence="1">The sequence shown here is derived from an EMBL/GenBank/DDBJ whole genome shotgun (WGS) entry which is preliminary data.</text>
</comment>
<protein>
    <submittedName>
        <fullName evidence="1">23094_t:CDS:1</fullName>
    </submittedName>
</protein>
<organism evidence="1 2">
    <name type="scientific">Dentiscutata erythropus</name>
    <dbReference type="NCBI Taxonomy" id="1348616"/>
    <lineage>
        <taxon>Eukaryota</taxon>
        <taxon>Fungi</taxon>
        <taxon>Fungi incertae sedis</taxon>
        <taxon>Mucoromycota</taxon>
        <taxon>Glomeromycotina</taxon>
        <taxon>Glomeromycetes</taxon>
        <taxon>Diversisporales</taxon>
        <taxon>Gigasporaceae</taxon>
        <taxon>Dentiscutata</taxon>
    </lineage>
</organism>
<dbReference type="Proteomes" id="UP000789405">
    <property type="component" value="Unassembled WGS sequence"/>
</dbReference>
<evidence type="ECO:0000313" key="1">
    <source>
        <dbReference type="EMBL" id="CAG8733451.1"/>
    </source>
</evidence>
<gene>
    <name evidence="1" type="ORF">DERYTH_LOCUS15335</name>
</gene>
<accession>A0A9N9IG40</accession>
<proteinExistence type="predicted"/>
<dbReference type="AlphaFoldDB" id="A0A9N9IG40"/>
<feature type="non-terminal residue" evidence="1">
    <location>
        <position position="1"/>
    </location>
</feature>
<name>A0A9N9IG40_9GLOM</name>
<reference evidence="1" key="1">
    <citation type="submission" date="2021-06" db="EMBL/GenBank/DDBJ databases">
        <authorList>
            <person name="Kallberg Y."/>
            <person name="Tangrot J."/>
            <person name="Rosling A."/>
        </authorList>
    </citation>
    <scope>NUCLEOTIDE SEQUENCE</scope>
    <source>
        <strain evidence="1">MA453B</strain>
    </source>
</reference>